<keyword evidence="3 5" id="KW-1133">Transmembrane helix</keyword>
<keyword evidence="2 5" id="KW-0812">Transmembrane</keyword>
<dbReference type="GO" id="GO:0005506">
    <property type="term" value="F:iron ion binding"/>
    <property type="evidence" value="ECO:0007669"/>
    <property type="project" value="InterPro"/>
</dbReference>
<dbReference type="PANTHER" id="PTHR11863">
    <property type="entry name" value="STEROL DESATURASE"/>
    <property type="match status" value="1"/>
</dbReference>
<proteinExistence type="predicted"/>
<feature type="domain" description="Fatty acid hydroxylase" evidence="6">
    <location>
        <begin position="182"/>
        <end position="329"/>
    </location>
</feature>
<sequence length="352" mass="41693">MGVERNPKDSMKSTWRADPSKTGWTFHHHLYNWLSMNPSDLDRPTPVHQKTDKMPYIPDYRGHEWILPHALWPLALHQLYTSYYSSAPLPWPAAFIFYSLAFKLNAIHEINMIRELGHTYGFLDGDKHPRDEVPDVGVKKVFRALSSTSTFRPLMTVFLAYRTSISPWQSLSLFWLPLELGLYGIVLDFYFYWYHRIMHESTFLWKFHRTHHLTKHPSPLLTLYADLEQEIFDIAIIPLLTYATLKFVFFLPMGFSDWWICHQYIVFTELFGHSGLRVYTTPPSTNAWFLRLFDAELCTEDHDLHHRQGWKKSHNYGKQTLLWDRVFGTCGNRIEMKEGIVDWERKVVLPLI</sequence>
<dbReference type="GO" id="GO:0016491">
    <property type="term" value="F:oxidoreductase activity"/>
    <property type="evidence" value="ECO:0007669"/>
    <property type="project" value="InterPro"/>
</dbReference>
<evidence type="ECO:0000256" key="4">
    <source>
        <dbReference type="ARBA" id="ARBA00023136"/>
    </source>
</evidence>
<evidence type="ECO:0000256" key="5">
    <source>
        <dbReference type="SAM" id="Phobius"/>
    </source>
</evidence>
<evidence type="ECO:0000259" key="6">
    <source>
        <dbReference type="Pfam" id="PF04116"/>
    </source>
</evidence>
<organism evidence="7 8">
    <name type="scientific">Septoria linicola</name>
    <dbReference type="NCBI Taxonomy" id="215465"/>
    <lineage>
        <taxon>Eukaryota</taxon>
        <taxon>Fungi</taxon>
        <taxon>Dikarya</taxon>
        <taxon>Ascomycota</taxon>
        <taxon>Pezizomycotina</taxon>
        <taxon>Dothideomycetes</taxon>
        <taxon>Dothideomycetidae</taxon>
        <taxon>Mycosphaerellales</taxon>
        <taxon>Mycosphaerellaceae</taxon>
        <taxon>Septoria</taxon>
    </lineage>
</organism>
<dbReference type="AlphaFoldDB" id="A0A9Q9EQ91"/>
<keyword evidence="8" id="KW-1185">Reference proteome</keyword>
<dbReference type="GO" id="GO:0008610">
    <property type="term" value="P:lipid biosynthetic process"/>
    <property type="evidence" value="ECO:0007669"/>
    <property type="project" value="InterPro"/>
</dbReference>
<evidence type="ECO:0000313" key="8">
    <source>
        <dbReference type="Proteomes" id="UP001056384"/>
    </source>
</evidence>
<dbReference type="EMBL" id="CP099428">
    <property type="protein sequence ID" value="USW58547.1"/>
    <property type="molecule type" value="Genomic_DNA"/>
</dbReference>
<comment type="subcellular location">
    <subcellularLocation>
        <location evidence="1">Membrane</location>
    </subcellularLocation>
</comment>
<dbReference type="Proteomes" id="UP001056384">
    <property type="component" value="Chromosome 11"/>
</dbReference>
<keyword evidence="4 5" id="KW-0472">Membrane</keyword>
<dbReference type="OrthoDB" id="6354873at2759"/>
<dbReference type="GO" id="GO:0016020">
    <property type="term" value="C:membrane"/>
    <property type="evidence" value="ECO:0007669"/>
    <property type="project" value="UniProtKB-SubCell"/>
</dbReference>
<dbReference type="InterPro" id="IPR006694">
    <property type="entry name" value="Fatty_acid_hydroxylase"/>
</dbReference>
<evidence type="ECO:0000256" key="2">
    <source>
        <dbReference type="ARBA" id="ARBA00022692"/>
    </source>
</evidence>
<dbReference type="InterPro" id="IPR050307">
    <property type="entry name" value="Sterol_Desaturase_Related"/>
</dbReference>
<dbReference type="Pfam" id="PF04116">
    <property type="entry name" value="FA_hydroxylase"/>
    <property type="match status" value="1"/>
</dbReference>
<evidence type="ECO:0000256" key="1">
    <source>
        <dbReference type="ARBA" id="ARBA00004370"/>
    </source>
</evidence>
<protein>
    <submittedName>
        <fullName evidence="7">Fatty acid hydroxylase</fullName>
    </submittedName>
</protein>
<reference evidence="7" key="1">
    <citation type="submission" date="2022-06" db="EMBL/GenBank/DDBJ databases">
        <title>Complete genome sequences of two strains of the flax pathogen Septoria linicola.</title>
        <authorList>
            <person name="Lapalu N."/>
            <person name="Simon A."/>
            <person name="Demenou B."/>
            <person name="Paumier D."/>
            <person name="Guillot M.-P."/>
            <person name="Gout L."/>
            <person name="Valade R."/>
        </authorList>
    </citation>
    <scope>NUCLEOTIDE SEQUENCE</scope>
    <source>
        <strain evidence="7">SE15195</strain>
    </source>
</reference>
<evidence type="ECO:0000313" key="7">
    <source>
        <dbReference type="EMBL" id="USW58547.1"/>
    </source>
</evidence>
<name>A0A9Q9EQ91_9PEZI</name>
<evidence type="ECO:0000256" key="3">
    <source>
        <dbReference type="ARBA" id="ARBA00022989"/>
    </source>
</evidence>
<gene>
    <name evidence="7" type="ORF">Slin15195_G118660</name>
</gene>
<accession>A0A9Q9EQ91</accession>
<feature type="transmembrane region" description="Helical" evidence="5">
    <location>
        <begin position="173"/>
        <end position="193"/>
    </location>
</feature>